<proteinExistence type="predicted"/>
<accession>A0A2P2NAT2</accession>
<organism evidence="1">
    <name type="scientific">Rhizophora mucronata</name>
    <name type="common">Asiatic mangrove</name>
    <dbReference type="NCBI Taxonomy" id="61149"/>
    <lineage>
        <taxon>Eukaryota</taxon>
        <taxon>Viridiplantae</taxon>
        <taxon>Streptophyta</taxon>
        <taxon>Embryophyta</taxon>
        <taxon>Tracheophyta</taxon>
        <taxon>Spermatophyta</taxon>
        <taxon>Magnoliopsida</taxon>
        <taxon>eudicotyledons</taxon>
        <taxon>Gunneridae</taxon>
        <taxon>Pentapetalae</taxon>
        <taxon>rosids</taxon>
        <taxon>fabids</taxon>
        <taxon>Malpighiales</taxon>
        <taxon>Rhizophoraceae</taxon>
        <taxon>Rhizophora</taxon>
    </lineage>
</organism>
<name>A0A2P2NAT2_RHIMU</name>
<dbReference type="AlphaFoldDB" id="A0A2P2NAT2"/>
<dbReference type="EMBL" id="GGEC01059110">
    <property type="protein sequence ID" value="MBX39594.1"/>
    <property type="molecule type" value="Transcribed_RNA"/>
</dbReference>
<protein>
    <submittedName>
        <fullName evidence="1">Uncharacterized protein</fullName>
    </submittedName>
</protein>
<reference evidence="1" key="1">
    <citation type="submission" date="2018-02" db="EMBL/GenBank/DDBJ databases">
        <title>Rhizophora mucronata_Transcriptome.</title>
        <authorList>
            <person name="Meera S.P."/>
            <person name="Sreeshan A."/>
            <person name="Augustine A."/>
        </authorList>
    </citation>
    <scope>NUCLEOTIDE SEQUENCE</scope>
    <source>
        <tissue evidence="1">Leaf</tissue>
    </source>
</reference>
<sequence>MLNIYFTSHTSKYGTKTSLKTNFIARNAWTNCIGILEATILFHGGHGTYKQEI</sequence>
<evidence type="ECO:0000313" key="1">
    <source>
        <dbReference type="EMBL" id="MBX39594.1"/>
    </source>
</evidence>